<organism evidence="3 4">
    <name type="scientific">Georgenia halophila</name>
    <dbReference type="NCBI Taxonomy" id="620889"/>
    <lineage>
        <taxon>Bacteria</taxon>
        <taxon>Bacillati</taxon>
        <taxon>Actinomycetota</taxon>
        <taxon>Actinomycetes</taxon>
        <taxon>Micrococcales</taxon>
        <taxon>Bogoriellaceae</taxon>
        <taxon>Georgenia</taxon>
    </lineage>
</organism>
<dbReference type="PANTHER" id="PTHR43032:SF4">
    <property type="entry name" value="OXIDOREDUCTASE MOLYBDOPTERIN-BINDING DOMAIN-CONTAINING PROTEIN"/>
    <property type="match status" value="1"/>
</dbReference>
<dbReference type="SUPFAM" id="SSF56524">
    <property type="entry name" value="Oxidoreductase molybdopterin-binding domain"/>
    <property type="match status" value="1"/>
</dbReference>
<dbReference type="PANTHER" id="PTHR43032">
    <property type="entry name" value="PROTEIN-METHIONINE-SULFOXIDE REDUCTASE"/>
    <property type="match status" value="1"/>
</dbReference>
<dbReference type="RefSeq" id="WP_345218777.1">
    <property type="nucleotide sequence ID" value="NZ_BAABGN010000013.1"/>
</dbReference>
<dbReference type="InterPro" id="IPR036374">
    <property type="entry name" value="OxRdtase_Mopterin-bd_sf"/>
</dbReference>
<dbReference type="EMBL" id="BAABGN010000013">
    <property type="protein sequence ID" value="GAA4433116.1"/>
    <property type="molecule type" value="Genomic_DNA"/>
</dbReference>
<evidence type="ECO:0000313" key="4">
    <source>
        <dbReference type="Proteomes" id="UP001500622"/>
    </source>
</evidence>
<evidence type="ECO:0000313" key="3">
    <source>
        <dbReference type="EMBL" id="GAA4433116.1"/>
    </source>
</evidence>
<feature type="region of interest" description="Disordered" evidence="1">
    <location>
        <begin position="1"/>
        <end position="21"/>
    </location>
</feature>
<dbReference type="Gene3D" id="3.90.420.10">
    <property type="entry name" value="Oxidoreductase, molybdopterin-binding domain"/>
    <property type="match status" value="1"/>
</dbReference>
<dbReference type="Pfam" id="PF00174">
    <property type="entry name" value="Oxidored_molyb"/>
    <property type="match status" value="1"/>
</dbReference>
<dbReference type="InterPro" id="IPR000572">
    <property type="entry name" value="OxRdtase_Mopterin-bd_dom"/>
</dbReference>
<keyword evidence="4" id="KW-1185">Reference proteome</keyword>
<comment type="caution">
    <text evidence="3">The sequence shown here is derived from an EMBL/GenBank/DDBJ whole genome shotgun (WGS) entry which is preliminary data.</text>
</comment>
<evidence type="ECO:0000259" key="2">
    <source>
        <dbReference type="Pfam" id="PF00174"/>
    </source>
</evidence>
<reference evidence="4" key="1">
    <citation type="journal article" date="2019" name="Int. J. Syst. Evol. Microbiol.">
        <title>The Global Catalogue of Microorganisms (GCM) 10K type strain sequencing project: providing services to taxonomists for standard genome sequencing and annotation.</title>
        <authorList>
            <consortium name="The Broad Institute Genomics Platform"/>
            <consortium name="The Broad Institute Genome Sequencing Center for Infectious Disease"/>
            <person name="Wu L."/>
            <person name="Ma J."/>
        </authorList>
    </citation>
    <scope>NUCLEOTIDE SEQUENCE [LARGE SCALE GENOMIC DNA]</scope>
    <source>
        <strain evidence="4">JCM 17810</strain>
    </source>
</reference>
<proteinExistence type="predicted"/>
<accession>A0ABP8LNI7</accession>
<dbReference type="Proteomes" id="UP001500622">
    <property type="component" value="Unassembled WGS sequence"/>
</dbReference>
<name>A0ABP8LNI7_9MICO</name>
<sequence>MPEDVPANPPDDEPRAMGAGLDVPHRLPADRFIPPGQRLVDRAPVMHYGPVPRRRPDRWRLTVGGTTADGTHRDLTMDEVLALTPLDVVADMHCATGWTSVDERWSGVAARDVVELVPPRPDVEHVLVVAEYGYAATVRLEDLASPRAVLATHHDGEPLSDERGGPMRLVLPHLYTWKGPKWVRGWDYLTEARRGFWEDRGYHLRGDAWRAERYSYQE</sequence>
<protein>
    <submittedName>
        <fullName evidence="3">Sulfite oxidase-like oxidoreductase</fullName>
    </submittedName>
</protein>
<evidence type="ECO:0000256" key="1">
    <source>
        <dbReference type="SAM" id="MobiDB-lite"/>
    </source>
</evidence>
<feature type="domain" description="Oxidoreductase molybdopterin-binding" evidence="2">
    <location>
        <begin position="49"/>
        <end position="197"/>
    </location>
</feature>
<gene>
    <name evidence="3" type="ORF">GCM10023169_39750</name>
</gene>